<dbReference type="Proteomes" id="UP000000768">
    <property type="component" value="Chromosome 1"/>
</dbReference>
<feature type="compositionally biased region" description="Low complexity" evidence="1">
    <location>
        <begin position="104"/>
        <end position="143"/>
    </location>
</feature>
<feature type="region of interest" description="Disordered" evidence="1">
    <location>
        <begin position="276"/>
        <end position="295"/>
    </location>
</feature>
<feature type="region of interest" description="Disordered" evidence="1">
    <location>
        <begin position="58"/>
        <end position="214"/>
    </location>
</feature>
<reference evidence="3" key="2">
    <citation type="journal article" date="2018" name="Plant J.">
        <title>The Sorghum bicolor reference genome: improved assembly, gene annotations, a transcriptome atlas, and signatures of genome organization.</title>
        <authorList>
            <person name="McCormick R.F."/>
            <person name="Truong S.K."/>
            <person name="Sreedasyam A."/>
            <person name="Jenkins J."/>
            <person name="Shu S."/>
            <person name="Sims D."/>
            <person name="Kennedy M."/>
            <person name="Amirebrahimi M."/>
            <person name="Weers B.D."/>
            <person name="McKinley B."/>
            <person name="Mattison A."/>
            <person name="Morishige D.T."/>
            <person name="Grimwood J."/>
            <person name="Schmutz J."/>
            <person name="Mullet J.E."/>
        </authorList>
    </citation>
    <scope>NUCLEOTIDE SEQUENCE [LARGE SCALE GENOMIC DNA]</scope>
    <source>
        <strain evidence="3">cv. BTx623</strain>
    </source>
</reference>
<dbReference type="FunCoup" id="A0A1Z5S8M0">
    <property type="interactions" value="1"/>
</dbReference>
<gene>
    <name evidence="2" type="ORF">SORBI_3001G320500</name>
</gene>
<dbReference type="InParanoid" id="A0A1Z5S8M0"/>
<organism evidence="2 3">
    <name type="scientific">Sorghum bicolor</name>
    <name type="common">Sorghum</name>
    <name type="synonym">Sorghum vulgare</name>
    <dbReference type="NCBI Taxonomy" id="4558"/>
    <lineage>
        <taxon>Eukaryota</taxon>
        <taxon>Viridiplantae</taxon>
        <taxon>Streptophyta</taxon>
        <taxon>Embryophyta</taxon>
        <taxon>Tracheophyta</taxon>
        <taxon>Spermatophyta</taxon>
        <taxon>Magnoliopsida</taxon>
        <taxon>Liliopsida</taxon>
        <taxon>Poales</taxon>
        <taxon>Poaceae</taxon>
        <taxon>PACMAD clade</taxon>
        <taxon>Panicoideae</taxon>
        <taxon>Andropogonodae</taxon>
        <taxon>Andropogoneae</taxon>
        <taxon>Sorghinae</taxon>
        <taxon>Sorghum</taxon>
    </lineage>
</organism>
<keyword evidence="3" id="KW-1185">Reference proteome</keyword>
<dbReference type="Gramene" id="OQU92272">
    <property type="protein sequence ID" value="OQU92272"/>
    <property type="gene ID" value="SORBI_3001G320500"/>
</dbReference>
<evidence type="ECO:0000256" key="1">
    <source>
        <dbReference type="SAM" id="MobiDB-lite"/>
    </source>
</evidence>
<evidence type="ECO:0000313" key="2">
    <source>
        <dbReference type="EMBL" id="OQU92272.1"/>
    </source>
</evidence>
<sequence>MAGEGGTTPLPPPPPPLRLKDLLELDCDSCSAAGFRCYPRRLGESASAPMRRHLLLESSPSLSLRRHRPSKLSHLSRSLSRRLSRRGGFWSRRRDEEADDDDAAATTTAASAGCGGSSSSSSSSSEELETSSSESSDNSSSGRTSRRSRSESDSDFSSATEDSVHHHPSQAAAAGDEHEVVVAMKTVVSKEKEGSSSSSGSQADDKEQLSPVGVMDFPFDNDDDEEELRDAAAVACSPSFSLARLHMRGSTLFLSFARTGYGHPKSRAKCLRTTVGHDRERDPAGPTSPVTIGKGRKTHKIRRFGSCDELAPLDLEARLATTSDPAAAAADDPPQQQMIQCRTEDAATPACAGSVHDVPPDEDDDLTSLLMGMPVSAGLDDDASERLVLDFFVEMKRRRRSDAHDAEAEFLLNGPAASGGVLRGKAERVVDGEAVAAAARGWLEGTGPGTERWGLADVLSGGAVIVAEMERGRRWMQVGEEEREVGAVVAGMLVDQLVIEVVRCLFV</sequence>
<evidence type="ECO:0008006" key="4">
    <source>
        <dbReference type="Google" id="ProtNLM"/>
    </source>
</evidence>
<proteinExistence type="predicted"/>
<accession>A0A1Z5S8M0</accession>
<dbReference type="AlphaFoldDB" id="A0A1Z5S8M0"/>
<protein>
    <recommendedName>
        <fullName evidence="4">DUF4378 domain-containing protein</fullName>
    </recommendedName>
</protein>
<dbReference type="ExpressionAtlas" id="A0A1Z5S8M0">
    <property type="expression patterns" value="baseline and differential"/>
</dbReference>
<dbReference type="EMBL" id="CM000760">
    <property type="protein sequence ID" value="OQU92272.1"/>
    <property type="molecule type" value="Genomic_DNA"/>
</dbReference>
<name>A0A1Z5S8M0_SORBI</name>
<dbReference type="PANTHER" id="PTHR33623">
    <property type="entry name" value="OS04G0572500 PROTEIN"/>
    <property type="match status" value="1"/>
</dbReference>
<evidence type="ECO:0000313" key="3">
    <source>
        <dbReference type="Proteomes" id="UP000000768"/>
    </source>
</evidence>
<dbReference type="PANTHER" id="PTHR33623:SF14">
    <property type="entry name" value="OS10G0524000 PROTEIN"/>
    <property type="match status" value="1"/>
</dbReference>
<reference evidence="2 3" key="1">
    <citation type="journal article" date="2009" name="Nature">
        <title>The Sorghum bicolor genome and the diversification of grasses.</title>
        <authorList>
            <person name="Paterson A.H."/>
            <person name="Bowers J.E."/>
            <person name="Bruggmann R."/>
            <person name="Dubchak I."/>
            <person name="Grimwood J."/>
            <person name="Gundlach H."/>
            <person name="Haberer G."/>
            <person name="Hellsten U."/>
            <person name="Mitros T."/>
            <person name="Poliakov A."/>
            <person name="Schmutz J."/>
            <person name="Spannagl M."/>
            <person name="Tang H."/>
            <person name="Wang X."/>
            <person name="Wicker T."/>
            <person name="Bharti A.K."/>
            <person name="Chapman J."/>
            <person name="Feltus F.A."/>
            <person name="Gowik U."/>
            <person name="Grigoriev I.V."/>
            <person name="Lyons E."/>
            <person name="Maher C.A."/>
            <person name="Martis M."/>
            <person name="Narechania A."/>
            <person name="Otillar R.P."/>
            <person name="Penning B.W."/>
            <person name="Salamov A.A."/>
            <person name="Wang Y."/>
            <person name="Zhang L."/>
            <person name="Carpita N.C."/>
            <person name="Freeling M."/>
            <person name="Gingle A.R."/>
            <person name="Hash C.T."/>
            <person name="Keller B."/>
            <person name="Klein P."/>
            <person name="Kresovich S."/>
            <person name="McCann M.C."/>
            <person name="Ming R."/>
            <person name="Peterson D.G."/>
            <person name="Mehboob-ur-Rahman"/>
            <person name="Ware D."/>
            <person name="Westhoff P."/>
            <person name="Mayer K.F."/>
            <person name="Messing J."/>
            <person name="Rokhsar D.S."/>
        </authorList>
    </citation>
    <scope>NUCLEOTIDE SEQUENCE [LARGE SCALE GENOMIC DNA]</scope>
    <source>
        <strain evidence="3">cv. BTx623</strain>
    </source>
</reference>
<feature type="region of interest" description="Disordered" evidence="1">
    <location>
        <begin position="1"/>
        <end position="20"/>
    </location>
</feature>